<proteinExistence type="predicted"/>
<evidence type="ECO:0000259" key="1">
    <source>
        <dbReference type="Pfam" id="PF01636"/>
    </source>
</evidence>
<dbReference type="AlphaFoldDB" id="A0A2N5M7A1"/>
<evidence type="ECO:0000313" key="3">
    <source>
        <dbReference type="Proteomes" id="UP000234748"/>
    </source>
</evidence>
<gene>
    <name evidence="2" type="primary">ysxE</name>
    <name evidence="2" type="ORF">CUU66_08985</name>
</gene>
<dbReference type="Gene3D" id="3.30.200.20">
    <property type="entry name" value="Phosphorylase Kinase, domain 1"/>
    <property type="match status" value="1"/>
</dbReference>
<sequence>MSHYHLEVHYAETFGRLMKVYTNNGVFALKTIPPKQGVDFIQNVQRIYQRGYNRIVPIFPSNDGRYAVLHKNKLYYLMPWLPNEANSERNEKHKQMFRELARLHSLSVKDMEVKKEEREEHYEKTIEEWKKHKEFAEEFLKVCERKIYMSPFELMYCLYYFDFLQALDFSIKKFEEWFKKTKELEKVRTVIAHGKVSTRHFVYDDRGYGYFINFENSRIASPHADLLPFVVNSSKTYPVMNTDCVEWLYTYFKYFTFRDGEMELFMAYLSHPVHLIQSVKHFHEKKGSKPEIRYLQNLQSNYWQLKNTEYVVMRMEEIEQQKKAAENQQTET</sequence>
<dbReference type="GO" id="GO:0042601">
    <property type="term" value="C:endospore-forming forespore"/>
    <property type="evidence" value="ECO:0007669"/>
    <property type="project" value="TreeGrafter"/>
</dbReference>
<dbReference type="NCBIfam" id="TIGR02904">
    <property type="entry name" value="spore_ysxE"/>
    <property type="match status" value="1"/>
</dbReference>
<dbReference type="InterPro" id="IPR002575">
    <property type="entry name" value="Aminoglycoside_PTrfase"/>
</dbReference>
<dbReference type="InterPro" id="IPR014253">
    <property type="entry name" value="Spore_coat_YsxE"/>
</dbReference>
<dbReference type="Pfam" id="PF01636">
    <property type="entry name" value="APH"/>
    <property type="match status" value="1"/>
</dbReference>
<accession>A0A2N5M7A1</accession>
<organism evidence="2 3">
    <name type="scientific">Peribacillus deserti</name>
    <dbReference type="NCBI Taxonomy" id="673318"/>
    <lineage>
        <taxon>Bacteria</taxon>
        <taxon>Bacillati</taxon>
        <taxon>Bacillota</taxon>
        <taxon>Bacilli</taxon>
        <taxon>Bacillales</taxon>
        <taxon>Bacillaceae</taxon>
        <taxon>Peribacillus</taxon>
    </lineage>
</organism>
<dbReference type="InterPro" id="IPR047175">
    <property type="entry name" value="CotS-like"/>
</dbReference>
<reference evidence="2 3" key="1">
    <citation type="submission" date="2017-11" db="EMBL/GenBank/DDBJ databases">
        <title>Comparitive Functional Genomics of Dry Heat Resistant strains isolated from the Viking Spacecraft.</title>
        <authorList>
            <person name="Seuylemezian A."/>
            <person name="Cooper K."/>
            <person name="Vaishampayan P."/>
        </authorList>
    </citation>
    <scope>NUCLEOTIDE SEQUENCE [LARGE SCALE GENOMIC DNA]</scope>
    <source>
        <strain evidence="2 3">V1-29</strain>
    </source>
</reference>
<keyword evidence="3" id="KW-1185">Reference proteome</keyword>
<dbReference type="PANTHER" id="PTHR39179">
    <property type="entry name" value="SPORE COAT PROTEIN I"/>
    <property type="match status" value="1"/>
</dbReference>
<feature type="domain" description="Aminoglycoside phosphotransferase" evidence="1">
    <location>
        <begin position="22"/>
        <end position="230"/>
    </location>
</feature>
<dbReference type="Proteomes" id="UP000234748">
    <property type="component" value="Unassembled WGS sequence"/>
</dbReference>
<dbReference type="PANTHER" id="PTHR39179:SF3">
    <property type="entry name" value="COTS-RELATED PROTEIN"/>
    <property type="match status" value="1"/>
</dbReference>
<dbReference type="EMBL" id="PGUY01000027">
    <property type="protein sequence ID" value="PLT30231.1"/>
    <property type="molecule type" value="Genomic_DNA"/>
</dbReference>
<dbReference type="OrthoDB" id="2379727at2"/>
<protein>
    <submittedName>
        <fullName evidence="2">Spore coat protein YsxE</fullName>
    </submittedName>
</protein>
<name>A0A2N5M7A1_9BACI</name>
<evidence type="ECO:0000313" key="2">
    <source>
        <dbReference type="EMBL" id="PLT30231.1"/>
    </source>
</evidence>
<dbReference type="InterPro" id="IPR011009">
    <property type="entry name" value="Kinase-like_dom_sf"/>
</dbReference>
<keyword evidence="2" id="KW-0167">Capsid protein</keyword>
<keyword evidence="2" id="KW-0946">Virion</keyword>
<dbReference type="Gene3D" id="3.90.1200.10">
    <property type="match status" value="1"/>
</dbReference>
<comment type="caution">
    <text evidence="2">The sequence shown here is derived from an EMBL/GenBank/DDBJ whole genome shotgun (WGS) entry which is preliminary data.</text>
</comment>
<dbReference type="SUPFAM" id="SSF56112">
    <property type="entry name" value="Protein kinase-like (PK-like)"/>
    <property type="match status" value="1"/>
</dbReference>